<evidence type="ECO:0000313" key="3">
    <source>
        <dbReference type="Proteomes" id="UP001626593"/>
    </source>
</evidence>
<dbReference type="Pfam" id="PF06722">
    <property type="entry name" value="EryCIII-like_C"/>
    <property type="match status" value="1"/>
</dbReference>
<feature type="domain" description="Erythromycin biosynthesis protein CIII-like C-terminal" evidence="1">
    <location>
        <begin position="289"/>
        <end position="397"/>
    </location>
</feature>
<reference evidence="2 3" key="1">
    <citation type="submission" date="2023-12" db="EMBL/GenBank/DDBJ databases">
        <title>A. evansii MAY27, complete genome.</title>
        <authorList>
            <person name="Wang Y."/>
        </authorList>
    </citation>
    <scope>NUCLEOTIDE SEQUENCE [LARGE SCALE GENOMIC DNA]</scope>
    <source>
        <strain evidence="2 3">MAY27</strain>
    </source>
</reference>
<organism evidence="2 3">
    <name type="scientific">Aromatoleum evansii</name>
    <name type="common">Azoarcus evansii</name>
    <dbReference type="NCBI Taxonomy" id="59406"/>
    <lineage>
        <taxon>Bacteria</taxon>
        <taxon>Pseudomonadati</taxon>
        <taxon>Pseudomonadota</taxon>
        <taxon>Betaproteobacteria</taxon>
        <taxon>Rhodocyclales</taxon>
        <taxon>Rhodocyclaceae</taxon>
        <taxon>Aromatoleum</taxon>
    </lineage>
</organism>
<dbReference type="PANTHER" id="PTHR21015:SF22">
    <property type="entry name" value="GLYCOSYLTRANSFERASE"/>
    <property type="match status" value="1"/>
</dbReference>
<dbReference type="SUPFAM" id="SSF53756">
    <property type="entry name" value="UDP-Glycosyltransferase/glycogen phosphorylase"/>
    <property type="match status" value="1"/>
</dbReference>
<accession>A0ABZ1AKX9</accession>
<gene>
    <name evidence="2" type="ORF">U5817_18600</name>
</gene>
<evidence type="ECO:0000259" key="1">
    <source>
        <dbReference type="Pfam" id="PF06722"/>
    </source>
</evidence>
<sequence>MTRRKVLFFAEGATLAHVARPFVVARALDPERFEVVFARPESFDWLTKDAAFQIRPLACQAASVFARRLDHGLPLYDLPTLRHYVADDLALIDAEQPDIIVGDFRLSLSVSARLRSIPYATICDAYWSPERSLPTPLPVFAWTRFAPLSVTGPIFRWISPFAMRLHAQALESLRALHGLPSLGYDLRRCYTDADLRLFANFPELFPAVRNSRHAAFIGPIAWSPDASALALEFDDGTEAPLIYVTMGSSGDPRVLRQLLPVLDATGARVLVASAGKPLPAGFASPRTQVFDYLPGQTVCEHADLVICNGGSPTTNQALSAGVPVLGIARNMDQFLNMQAIERFGAGLLLRSDRASTSALQQAISRLLEAPLFAARAQHLRNAATNNAQQRNFAPHLERLIGERVQPSI</sequence>
<proteinExistence type="predicted"/>
<dbReference type="Gene3D" id="3.40.50.2000">
    <property type="entry name" value="Glycogen Phosphorylase B"/>
    <property type="match status" value="2"/>
</dbReference>
<protein>
    <submittedName>
        <fullName evidence="2">Nucleotide disphospho-sugar-binding domain-containing protein</fullName>
    </submittedName>
</protein>
<dbReference type="InterPro" id="IPR010610">
    <property type="entry name" value="EryCIII-like_C"/>
</dbReference>
<evidence type="ECO:0000313" key="2">
    <source>
        <dbReference type="EMBL" id="WRL45202.1"/>
    </source>
</evidence>
<dbReference type="Proteomes" id="UP001626593">
    <property type="component" value="Chromosome"/>
</dbReference>
<name>A0ABZ1AKX9_AROEV</name>
<dbReference type="EMBL" id="CP141259">
    <property type="protein sequence ID" value="WRL45202.1"/>
    <property type="molecule type" value="Genomic_DNA"/>
</dbReference>
<dbReference type="PANTHER" id="PTHR21015">
    <property type="entry name" value="UDP-N-ACETYLGLUCOSAMINE--N-ACETYLMURAMYL-(PENTAPEPTIDE) PYROPHOSPHORYL-UNDECAPRENOL N-ACETYLGLUCOSAMINE TRANSFERASE 1"/>
    <property type="match status" value="1"/>
</dbReference>
<dbReference type="RefSeq" id="WP_407278394.1">
    <property type="nucleotide sequence ID" value="NZ_CP141259.1"/>
</dbReference>
<keyword evidence="3" id="KW-1185">Reference proteome</keyword>